<dbReference type="CDD" id="cd11614">
    <property type="entry name" value="SAF_CpaB_FlgA_like"/>
    <property type="match status" value="1"/>
</dbReference>
<comment type="caution">
    <text evidence="3">The sequence shown here is derived from an EMBL/GenBank/DDBJ whole genome shotgun (WGS) entry which is preliminary data.</text>
</comment>
<evidence type="ECO:0000256" key="1">
    <source>
        <dbReference type="SAM" id="MobiDB-lite"/>
    </source>
</evidence>
<name>A0A644X1J3_9ZZZZ</name>
<protein>
    <recommendedName>
        <fullName evidence="2">SAF domain-containing protein</fullName>
    </recommendedName>
</protein>
<accession>A0A644X1J3</accession>
<evidence type="ECO:0000259" key="2">
    <source>
        <dbReference type="SMART" id="SM00858"/>
    </source>
</evidence>
<feature type="region of interest" description="Disordered" evidence="1">
    <location>
        <begin position="244"/>
        <end position="295"/>
    </location>
</feature>
<dbReference type="SMART" id="SM00858">
    <property type="entry name" value="SAF"/>
    <property type="match status" value="1"/>
</dbReference>
<reference evidence="3" key="1">
    <citation type="submission" date="2019-08" db="EMBL/GenBank/DDBJ databases">
        <authorList>
            <person name="Kucharzyk K."/>
            <person name="Murdoch R.W."/>
            <person name="Higgins S."/>
            <person name="Loffler F."/>
        </authorList>
    </citation>
    <scope>NUCLEOTIDE SEQUENCE</scope>
</reference>
<dbReference type="EMBL" id="VSSQ01001643">
    <property type="protein sequence ID" value="MPM10035.1"/>
    <property type="molecule type" value="Genomic_DNA"/>
</dbReference>
<proteinExistence type="predicted"/>
<sequence length="295" mass="32250">MNFFKNRTVVGVICIVLSLLICFGITPLFNKGISQKTEIVRVAKGITAGDEITKDMVQTVEVGGYNLPENVIKNQDTVVGSFALADMSVGDYILNTKLAKTPAAENAYLYNLDGRRQAISITIKTFANGLSGKLQSGDIVSVISPDYRKQGATVIPPELKYVEVISVTASSGYDANTGEQEENIDERELPSTVTFLVTPQQGNILAELEENGESHLSLVYRGIPENTNKFLDMQAKILEELYPTETENDKNENVSKEPQNPGLNNSKTAEIEDKEVNKDSENSETGGNNTDSMED</sequence>
<feature type="domain" description="SAF" evidence="2">
    <location>
        <begin position="37"/>
        <end position="99"/>
    </location>
</feature>
<dbReference type="Pfam" id="PF08666">
    <property type="entry name" value="SAF"/>
    <property type="match status" value="1"/>
</dbReference>
<dbReference type="InterPro" id="IPR031571">
    <property type="entry name" value="RcpC_dom"/>
</dbReference>
<dbReference type="Pfam" id="PF16976">
    <property type="entry name" value="RcpC"/>
    <property type="match status" value="1"/>
</dbReference>
<gene>
    <name evidence="3" type="ORF">SDC9_56359</name>
</gene>
<evidence type="ECO:0000313" key="3">
    <source>
        <dbReference type="EMBL" id="MPM10035.1"/>
    </source>
</evidence>
<feature type="compositionally biased region" description="Polar residues" evidence="1">
    <location>
        <begin position="256"/>
        <end position="268"/>
    </location>
</feature>
<dbReference type="AlphaFoldDB" id="A0A644X1J3"/>
<organism evidence="3">
    <name type="scientific">bioreactor metagenome</name>
    <dbReference type="NCBI Taxonomy" id="1076179"/>
    <lineage>
        <taxon>unclassified sequences</taxon>
        <taxon>metagenomes</taxon>
        <taxon>ecological metagenomes</taxon>
    </lineage>
</organism>
<feature type="compositionally biased region" description="Basic and acidic residues" evidence="1">
    <location>
        <begin position="269"/>
        <end position="281"/>
    </location>
</feature>
<dbReference type="InterPro" id="IPR013974">
    <property type="entry name" value="SAF"/>
</dbReference>
<feature type="compositionally biased region" description="Polar residues" evidence="1">
    <location>
        <begin position="283"/>
        <end position="295"/>
    </location>
</feature>